<evidence type="ECO:0000256" key="9">
    <source>
        <dbReference type="ARBA" id="ARBA00023180"/>
    </source>
</evidence>
<evidence type="ECO:0000256" key="12">
    <source>
        <dbReference type="ARBA" id="ARBA00049181"/>
    </source>
</evidence>
<evidence type="ECO:0000256" key="4">
    <source>
        <dbReference type="ARBA" id="ARBA00022679"/>
    </source>
</evidence>
<evidence type="ECO:0000256" key="2">
    <source>
        <dbReference type="ARBA" id="ARBA00006351"/>
    </source>
</evidence>
<dbReference type="PANTHER" id="PTHR46012">
    <property type="entry name" value="IP22168P"/>
    <property type="match status" value="1"/>
</dbReference>
<dbReference type="Pfam" id="PF01501">
    <property type="entry name" value="Glyco_transf_8"/>
    <property type="match status" value="1"/>
</dbReference>
<dbReference type="Gene3D" id="3.90.550.10">
    <property type="entry name" value="Spore Coat Polysaccharide Biosynthesis Protein SpsA, Chain A"/>
    <property type="match status" value="1"/>
</dbReference>
<dbReference type="SUPFAM" id="SSF53448">
    <property type="entry name" value="Nucleotide-diphospho-sugar transferases"/>
    <property type="match status" value="1"/>
</dbReference>
<evidence type="ECO:0000313" key="14">
    <source>
        <dbReference type="EMBL" id="OQV19075.1"/>
    </source>
</evidence>
<keyword evidence="6" id="KW-0735">Signal-anchor</keyword>
<dbReference type="PANTHER" id="PTHR46012:SF2">
    <property type="entry name" value="IP22168P"/>
    <property type="match status" value="1"/>
</dbReference>
<comment type="catalytic activity">
    <reaction evidence="12">
        <text>3-O-(beta-D-glucosyl)-L-seryl-[EGF-like domain protein] + UDP-alpha-D-xylose = 3-O-[alpha-D-xylosyl-(1-&gt;3)-beta-D-glucosyl]-L-seryl-[EGF-like domain protein] + UDP + H(+)</text>
        <dbReference type="Rhea" id="RHEA:56064"/>
        <dbReference type="Rhea" id="RHEA-COMP:14610"/>
        <dbReference type="Rhea" id="RHEA-COMP:14611"/>
        <dbReference type="ChEBI" id="CHEBI:15378"/>
        <dbReference type="ChEBI" id="CHEBI:57632"/>
        <dbReference type="ChEBI" id="CHEBI:58223"/>
        <dbReference type="ChEBI" id="CHEBI:140575"/>
        <dbReference type="ChEBI" id="CHEBI:140576"/>
        <dbReference type="EC" id="2.4.2.42"/>
    </reaction>
</comment>
<gene>
    <name evidence="14" type="ORF">BV898_06927</name>
</gene>
<comment type="subcellular location">
    <subcellularLocation>
        <location evidence="1">Membrane</location>
        <topology evidence="1">Single-pass type II membrane protein</topology>
    </subcellularLocation>
</comment>
<keyword evidence="8" id="KW-0472">Membrane</keyword>
<dbReference type="InterPro" id="IPR051993">
    <property type="entry name" value="Glycosyltransferase_8"/>
</dbReference>
<dbReference type="GO" id="GO:0016020">
    <property type="term" value="C:membrane"/>
    <property type="evidence" value="ECO:0007669"/>
    <property type="project" value="UniProtKB-SubCell"/>
</dbReference>
<evidence type="ECO:0000256" key="3">
    <source>
        <dbReference type="ARBA" id="ARBA00022676"/>
    </source>
</evidence>
<dbReference type="InterPro" id="IPR002495">
    <property type="entry name" value="Glyco_trans_8"/>
</dbReference>
<dbReference type="OrthoDB" id="6238971at2759"/>
<proteinExistence type="inferred from homology"/>
<dbReference type="EC" id="2.4.2.42" evidence="11"/>
<name>A0A1W0WV46_HYPEX</name>
<keyword evidence="4" id="KW-0808">Transferase</keyword>
<comment type="function">
    <text evidence="10">Glycosyltransferase which elongates the O-linked glucose attached to EGF-like repeats in the extracellular domain of Notch proteins by catalyzing the addition of xylose.</text>
</comment>
<keyword evidence="9" id="KW-0325">Glycoprotein</keyword>
<dbReference type="AlphaFoldDB" id="A0A1W0WV46"/>
<accession>A0A1W0WV46</accession>
<keyword evidence="15" id="KW-1185">Reference proteome</keyword>
<evidence type="ECO:0000256" key="13">
    <source>
        <dbReference type="SAM" id="MobiDB-lite"/>
    </source>
</evidence>
<dbReference type="EMBL" id="MTYJ01000043">
    <property type="protein sequence ID" value="OQV19075.1"/>
    <property type="molecule type" value="Genomic_DNA"/>
</dbReference>
<reference evidence="15" key="1">
    <citation type="submission" date="2017-01" db="EMBL/GenBank/DDBJ databases">
        <title>Comparative genomics of anhydrobiosis in the tardigrade Hypsibius dujardini.</title>
        <authorList>
            <person name="Yoshida Y."/>
            <person name="Koutsovoulos G."/>
            <person name="Laetsch D."/>
            <person name="Stevens L."/>
            <person name="Kumar S."/>
            <person name="Horikawa D."/>
            <person name="Ishino K."/>
            <person name="Komine S."/>
            <person name="Tomita M."/>
            <person name="Blaxter M."/>
            <person name="Arakawa K."/>
        </authorList>
    </citation>
    <scope>NUCLEOTIDE SEQUENCE [LARGE SCALE GENOMIC DNA]</scope>
    <source>
        <strain evidence="15">Z151</strain>
    </source>
</reference>
<dbReference type="InterPro" id="IPR029044">
    <property type="entry name" value="Nucleotide-diphossugar_trans"/>
</dbReference>
<evidence type="ECO:0000313" key="15">
    <source>
        <dbReference type="Proteomes" id="UP000192578"/>
    </source>
</evidence>
<evidence type="ECO:0000256" key="7">
    <source>
        <dbReference type="ARBA" id="ARBA00022989"/>
    </source>
</evidence>
<feature type="region of interest" description="Disordered" evidence="13">
    <location>
        <begin position="46"/>
        <end position="68"/>
    </location>
</feature>
<dbReference type="GO" id="GO:0016266">
    <property type="term" value="P:protein O-linked glycosylation via N-acetyl-galactosamine"/>
    <property type="evidence" value="ECO:0007669"/>
    <property type="project" value="TreeGrafter"/>
</dbReference>
<protein>
    <recommendedName>
        <fullName evidence="11">UDP-D-xylose:beta-D-glucoside alpha-1,3-D-xylosyltransferase</fullName>
        <ecNumber evidence="11">2.4.2.42</ecNumber>
    </recommendedName>
</protein>
<keyword evidence="3" id="KW-0328">Glycosyltransferase</keyword>
<evidence type="ECO:0000256" key="5">
    <source>
        <dbReference type="ARBA" id="ARBA00022692"/>
    </source>
</evidence>
<sequence length="418" mass="47330">MDVRDLRNERTGETDGAVLKLDCRQVKNAFAVCIVTGLCCDKSGAKDGGEENGQKNLLPTTGPKEETVSSTNNVDLQQMGLSCDPRMTFVLSACNERHYEEALNMIQSLMMFSSCSFTLHFFALPEMKADAETQLRSVMNVFWFSAVKKQLFMYDVKYPEGVDHTDWSGPSKATTCASIRLFLPDLLPQTDSVIYVDSDTLFTEAAENLWLLFSNMKSSQIIAVSPDFETDTDSWYRPDNPQVQTAYVLPRGVNTGVMLMNLTRMRDAKWGAEIRDLEKTYKSQLFRLEQDLINLYFSCHPDRLMLLPCRWNFRPSHCQDNRCTCADAEVQGIALLRGGSSHADYRNSTKIHSHTIYSAFFNFDAGEQSFLDGFLEGLRDTVLGADQPDAPHCAYIYRRLVKDIEGQIISRFPLSFEV</sequence>
<organism evidence="14 15">
    <name type="scientific">Hypsibius exemplaris</name>
    <name type="common">Freshwater tardigrade</name>
    <dbReference type="NCBI Taxonomy" id="2072580"/>
    <lineage>
        <taxon>Eukaryota</taxon>
        <taxon>Metazoa</taxon>
        <taxon>Ecdysozoa</taxon>
        <taxon>Tardigrada</taxon>
        <taxon>Eutardigrada</taxon>
        <taxon>Parachela</taxon>
        <taxon>Hypsibioidea</taxon>
        <taxon>Hypsibiidae</taxon>
        <taxon>Hypsibius</taxon>
    </lineage>
</organism>
<keyword evidence="7" id="KW-1133">Transmembrane helix</keyword>
<dbReference type="Proteomes" id="UP000192578">
    <property type="component" value="Unassembled WGS sequence"/>
</dbReference>
<keyword evidence="5" id="KW-0812">Transmembrane</keyword>
<comment type="caution">
    <text evidence="14">The sequence shown here is derived from an EMBL/GenBank/DDBJ whole genome shotgun (WGS) entry which is preliminary data.</text>
</comment>
<evidence type="ECO:0000256" key="10">
    <source>
        <dbReference type="ARBA" id="ARBA00037301"/>
    </source>
</evidence>
<comment type="similarity">
    <text evidence="2">Belongs to the glycosyltransferase 8 family.</text>
</comment>
<evidence type="ECO:0000256" key="1">
    <source>
        <dbReference type="ARBA" id="ARBA00004606"/>
    </source>
</evidence>
<evidence type="ECO:0000256" key="11">
    <source>
        <dbReference type="ARBA" id="ARBA00038854"/>
    </source>
</evidence>
<evidence type="ECO:0000256" key="8">
    <source>
        <dbReference type="ARBA" id="ARBA00023136"/>
    </source>
</evidence>
<dbReference type="GO" id="GO:0140563">
    <property type="term" value="F:UDP-D-xylose:beta-D-glucoside alpha-1,3-D-xylosyltransferase activity"/>
    <property type="evidence" value="ECO:0007669"/>
    <property type="project" value="UniProtKB-EC"/>
</dbReference>
<evidence type="ECO:0000256" key="6">
    <source>
        <dbReference type="ARBA" id="ARBA00022968"/>
    </source>
</evidence>